<protein>
    <recommendedName>
        <fullName evidence="3">Gluconate 2-dehydrogenase subunit 3 family protein</fullName>
    </recommendedName>
</protein>
<dbReference type="AlphaFoldDB" id="A0A5J6MKP6"/>
<dbReference type="Proteomes" id="UP000326202">
    <property type="component" value="Chromosome"/>
</dbReference>
<keyword evidence="2" id="KW-1185">Reference proteome</keyword>
<organism evidence="1 2">
    <name type="scientific">Hypericibacter terrae</name>
    <dbReference type="NCBI Taxonomy" id="2602015"/>
    <lineage>
        <taxon>Bacteria</taxon>
        <taxon>Pseudomonadati</taxon>
        <taxon>Pseudomonadota</taxon>
        <taxon>Alphaproteobacteria</taxon>
        <taxon>Rhodospirillales</taxon>
        <taxon>Dongiaceae</taxon>
        <taxon>Hypericibacter</taxon>
    </lineage>
</organism>
<proteinExistence type="predicted"/>
<dbReference type="EMBL" id="CP042906">
    <property type="protein sequence ID" value="QEX17757.1"/>
    <property type="molecule type" value="Genomic_DNA"/>
</dbReference>
<dbReference type="KEGG" id="htq:FRZ44_30600"/>
<reference evidence="1 2" key="1">
    <citation type="submission" date="2019-08" db="EMBL/GenBank/DDBJ databases">
        <title>Hyperibacter terrae gen. nov., sp. nov. and Hyperibacter viscosus sp. nov., two new members in the family Rhodospirillaceae isolated from the rhizosphere of Hypericum perforatum.</title>
        <authorList>
            <person name="Noviana Z."/>
        </authorList>
    </citation>
    <scope>NUCLEOTIDE SEQUENCE [LARGE SCALE GENOMIC DNA]</scope>
    <source>
        <strain evidence="1 2">R5913</strain>
    </source>
</reference>
<evidence type="ECO:0000313" key="2">
    <source>
        <dbReference type="Proteomes" id="UP000326202"/>
    </source>
</evidence>
<dbReference type="RefSeq" id="WP_151177981.1">
    <property type="nucleotide sequence ID" value="NZ_CP042906.1"/>
</dbReference>
<dbReference type="OrthoDB" id="8447184at2"/>
<evidence type="ECO:0008006" key="3">
    <source>
        <dbReference type="Google" id="ProtNLM"/>
    </source>
</evidence>
<name>A0A5J6MKP6_9PROT</name>
<sequence>MSKPATAKLSADDRAIFGAIADFLVPKTAKMPAATEVGVAAGGIDDVLKFRPDLIEDFHRGLEKAKGLTGAKAAELLFETDKDAFGAVSLAASGAYYMSPKVRQIIGYPGQESLTYDNHETPDYLTNGMLERVARRGPTYKPTPR</sequence>
<accession>A0A5J6MKP6</accession>
<evidence type="ECO:0000313" key="1">
    <source>
        <dbReference type="EMBL" id="QEX17757.1"/>
    </source>
</evidence>
<gene>
    <name evidence="1" type="ORF">FRZ44_30600</name>
</gene>